<protein>
    <submittedName>
        <fullName evidence="2">Uncharacterized protein</fullName>
    </submittedName>
</protein>
<reference evidence="3" key="1">
    <citation type="submission" date="2018-06" db="EMBL/GenBank/DDBJ databases">
        <title>Genome assembly of Danube salmon.</title>
        <authorList>
            <person name="Macqueen D.J."/>
            <person name="Gundappa M.K."/>
        </authorList>
    </citation>
    <scope>NUCLEOTIDE SEQUENCE [LARGE SCALE GENOMIC DNA]</scope>
</reference>
<evidence type="ECO:0000256" key="1">
    <source>
        <dbReference type="SAM" id="MobiDB-lite"/>
    </source>
</evidence>
<dbReference type="GeneTree" id="ENSGT00980000202623"/>
<reference evidence="2" key="3">
    <citation type="submission" date="2025-09" db="UniProtKB">
        <authorList>
            <consortium name="Ensembl"/>
        </authorList>
    </citation>
    <scope>IDENTIFICATION</scope>
</reference>
<organism evidence="2 3">
    <name type="scientific">Hucho hucho</name>
    <name type="common">huchen</name>
    <dbReference type="NCBI Taxonomy" id="62062"/>
    <lineage>
        <taxon>Eukaryota</taxon>
        <taxon>Metazoa</taxon>
        <taxon>Chordata</taxon>
        <taxon>Craniata</taxon>
        <taxon>Vertebrata</taxon>
        <taxon>Euteleostomi</taxon>
        <taxon>Actinopterygii</taxon>
        <taxon>Neopterygii</taxon>
        <taxon>Teleostei</taxon>
        <taxon>Protacanthopterygii</taxon>
        <taxon>Salmoniformes</taxon>
        <taxon>Salmonidae</taxon>
        <taxon>Salmoninae</taxon>
        <taxon>Hucho</taxon>
    </lineage>
</organism>
<evidence type="ECO:0000313" key="2">
    <source>
        <dbReference type="Ensembl" id="ENSHHUP00000072469.1"/>
    </source>
</evidence>
<keyword evidence="3" id="KW-1185">Reference proteome</keyword>
<proteinExistence type="predicted"/>
<feature type="compositionally biased region" description="Polar residues" evidence="1">
    <location>
        <begin position="100"/>
        <end position="110"/>
    </location>
</feature>
<reference evidence="2" key="2">
    <citation type="submission" date="2025-08" db="UniProtKB">
        <authorList>
            <consortium name="Ensembl"/>
        </authorList>
    </citation>
    <scope>IDENTIFICATION</scope>
</reference>
<feature type="region of interest" description="Disordered" evidence="1">
    <location>
        <begin position="57"/>
        <end position="137"/>
    </location>
</feature>
<dbReference type="STRING" id="62062.ENSHHUP00000072469"/>
<feature type="compositionally biased region" description="Polar residues" evidence="1">
    <location>
        <begin position="57"/>
        <end position="66"/>
    </location>
</feature>
<evidence type="ECO:0000313" key="3">
    <source>
        <dbReference type="Proteomes" id="UP000314982"/>
    </source>
</evidence>
<name>A0A4W5QJ75_9TELE</name>
<dbReference type="Ensembl" id="ENSHHUT00000074869.1">
    <property type="protein sequence ID" value="ENSHHUP00000072469.1"/>
    <property type="gene ID" value="ENSHHUG00000042543.1"/>
</dbReference>
<dbReference type="AlphaFoldDB" id="A0A4W5QJ75"/>
<accession>A0A4W5QJ75</accession>
<dbReference type="Proteomes" id="UP000314982">
    <property type="component" value="Unassembled WGS sequence"/>
</dbReference>
<sequence length="148" mass="16219">MSELRLYCDLLLQQVNQIKDSEETEEAGENTGTMVKSTCTTFIKTLEECMLIANRTFSSDQATKTPPGSPPVATIKPQKVKPVNQSNQEKHKELKEISGGSVTHDNQSLDSGAEGPDQLDGPETLPERTTQTPPTGLSFKYTCPFKCV</sequence>